<evidence type="ECO:0000313" key="1">
    <source>
        <dbReference type="EMBL" id="OLP78877.1"/>
    </source>
</evidence>
<gene>
    <name evidence="1" type="ORF">AK812_SmicGene40898</name>
</gene>
<evidence type="ECO:0000313" key="2">
    <source>
        <dbReference type="Proteomes" id="UP000186817"/>
    </source>
</evidence>
<reference evidence="1 2" key="1">
    <citation type="submission" date="2016-02" db="EMBL/GenBank/DDBJ databases">
        <title>Genome analysis of coral dinoflagellate symbionts highlights evolutionary adaptations to a symbiotic lifestyle.</title>
        <authorList>
            <person name="Aranda M."/>
            <person name="Li Y."/>
            <person name="Liew Y.J."/>
            <person name="Baumgarten S."/>
            <person name="Simakov O."/>
            <person name="Wilson M."/>
            <person name="Piel J."/>
            <person name="Ashoor H."/>
            <person name="Bougouffa S."/>
            <person name="Bajic V.B."/>
            <person name="Ryu T."/>
            <person name="Ravasi T."/>
            <person name="Bayer T."/>
            <person name="Micklem G."/>
            <person name="Kim H."/>
            <person name="Bhak J."/>
            <person name="Lajeunesse T.C."/>
            <person name="Voolstra C.R."/>
        </authorList>
    </citation>
    <scope>NUCLEOTIDE SEQUENCE [LARGE SCALE GENOMIC DNA]</scope>
    <source>
        <strain evidence="1 2">CCMP2467</strain>
    </source>
</reference>
<dbReference type="EMBL" id="LSRX01001550">
    <property type="protein sequence ID" value="OLP78877.1"/>
    <property type="molecule type" value="Genomic_DNA"/>
</dbReference>
<protein>
    <submittedName>
        <fullName evidence="1">Uncharacterized protein</fullName>
    </submittedName>
</protein>
<dbReference type="Proteomes" id="UP000186817">
    <property type="component" value="Unassembled WGS sequence"/>
</dbReference>
<name>A0A1Q9C7M7_SYMMI</name>
<proteinExistence type="predicted"/>
<keyword evidence="2" id="KW-1185">Reference proteome</keyword>
<dbReference type="OrthoDB" id="10284538at2759"/>
<sequence>MLCDFGVVTFNKTGENHVSNFEYPGEAFPNISAATVMEGQLQLGVLQFPRNSVKRIAEYHHFLEIMAGTYDSKIRNMRLFNYDNTQFIAAFPTKHVPKHPTSGISTRSGDTLHIQANVGHRVDSIFIEHTVSYENGREGTPDNCTPLPKAVADYCGHEKKAICHVLL</sequence>
<dbReference type="AlphaFoldDB" id="A0A1Q9C7M7"/>
<accession>A0A1Q9C7M7</accession>
<organism evidence="1 2">
    <name type="scientific">Symbiodinium microadriaticum</name>
    <name type="common">Dinoflagellate</name>
    <name type="synonym">Zooxanthella microadriatica</name>
    <dbReference type="NCBI Taxonomy" id="2951"/>
    <lineage>
        <taxon>Eukaryota</taxon>
        <taxon>Sar</taxon>
        <taxon>Alveolata</taxon>
        <taxon>Dinophyceae</taxon>
        <taxon>Suessiales</taxon>
        <taxon>Symbiodiniaceae</taxon>
        <taxon>Symbiodinium</taxon>
    </lineage>
</organism>
<comment type="caution">
    <text evidence="1">The sequence shown here is derived from an EMBL/GenBank/DDBJ whole genome shotgun (WGS) entry which is preliminary data.</text>
</comment>